<keyword evidence="2" id="KW-1185">Reference proteome</keyword>
<organism evidence="1 2">
    <name type="scientific">Ancylostoma ceylanicum</name>
    <dbReference type="NCBI Taxonomy" id="53326"/>
    <lineage>
        <taxon>Eukaryota</taxon>
        <taxon>Metazoa</taxon>
        <taxon>Ecdysozoa</taxon>
        <taxon>Nematoda</taxon>
        <taxon>Chromadorea</taxon>
        <taxon>Rhabditida</taxon>
        <taxon>Rhabditina</taxon>
        <taxon>Rhabditomorpha</taxon>
        <taxon>Strongyloidea</taxon>
        <taxon>Ancylostomatidae</taxon>
        <taxon>Ancylostomatinae</taxon>
        <taxon>Ancylostoma</taxon>
    </lineage>
</organism>
<reference evidence="2" key="1">
    <citation type="journal article" date="2015" name="Nat. Genet.">
        <title>The genome and transcriptome of the zoonotic hookworm Ancylostoma ceylanicum identify infection-specific gene families.</title>
        <authorList>
            <person name="Schwarz E.M."/>
            <person name="Hu Y."/>
            <person name="Antoshechkin I."/>
            <person name="Miller M.M."/>
            <person name="Sternberg P.W."/>
            <person name="Aroian R.V."/>
        </authorList>
    </citation>
    <scope>NUCLEOTIDE SEQUENCE</scope>
    <source>
        <strain evidence="2">HY135</strain>
    </source>
</reference>
<dbReference type="EMBL" id="JARK01001342">
    <property type="protein sequence ID" value="EYC29160.1"/>
    <property type="molecule type" value="Genomic_DNA"/>
</dbReference>
<protein>
    <submittedName>
        <fullName evidence="1">Uncharacterized protein</fullName>
    </submittedName>
</protein>
<name>A0A016VP23_9BILA</name>
<sequence length="80" mass="9630">MLDVDRFHRYNHSMLHNLASSVPERKREILGNWVCHIKLFSPIAQQQQHFVQFMYMITEMIDIRKSIQVKGNQQEKFDPT</sequence>
<comment type="caution">
    <text evidence="1">The sequence shown here is derived from an EMBL/GenBank/DDBJ whole genome shotgun (WGS) entry which is preliminary data.</text>
</comment>
<accession>A0A016VP23</accession>
<dbReference type="AlphaFoldDB" id="A0A016VP23"/>
<dbReference type="Proteomes" id="UP000024635">
    <property type="component" value="Unassembled WGS sequence"/>
</dbReference>
<evidence type="ECO:0000313" key="2">
    <source>
        <dbReference type="Proteomes" id="UP000024635"/>
    </source>
</evidence>
<evidence type="ECO:0000313" key="1">
    <source>
        <dbReference type="EMBL" id="EYC29160.1"/>
    </source>
</evidence>
<proteinExistence type="predicted"/>
<gene>
    <name evidence="1" type="primary">Acey_s0006.g2815</name>
    <name evidence="1" type="ORF">Y032_0006g2815</name>
</gene>